<sequence length="246" mass="27365">MPEQNDSPLESPFKLFAIFLVNMWTNLWYNCYTSPDSEVTMQQRQNWIEFIRRVLQTICISIGGTGLFHLVSPFQVPLSMYMLSLVIYPSFLSIINSNMVPDHVKIREEWQEVLGLGLVLYGVTEAVLRIAWILLPIQSIISHAGNHAGYGAVELVLLCLFFLPMIDDSSNYELAIILGKISAMTTLIIVSVLLTKVLLGPTVATIVAILSYVILLLSSILPALGKTVQLLIVAVRSFQKPTSLPS</sequence>
<reference evidence="1" key="1">
    <citation type="submission" date="2024-09" db="EMBL/GenBank/DDBJ databases">
        <authorList>
            <person name="Sun Q."/>
            <person name="Mori K."/>
        </authorList>
    </citation>
    <scope>NUCLEOTIDE SEQUENCE</scope>
    <source>
        <strain evidence="1">JCM 19018</strain>
    </source>
</reference>
<gene>
    <name evidence="1" type="ORF">ACFFN7_11305</name>
</gene>
<dbReference type="EMBL" id="JBHMAK010000007">
    <property type="protein sequence ID" value="MFB9811947.1"/>
    <property type="molecule type" value="Genomic_DNA"/>
</dbReference>
<comment type="caution">
    <text evidence="1">The sequence shown here is derived from an EMBL/GenBank/DDBJ whole genome shotgun (WGS) entry which is preliminary data.</text>
</comment>
<evidence type="ECO:0000313" key="2">
    <source>
        <dbReference type="Proteomes" id="UP001589559"/>
    </source>
</evidence>
<accession>A0ACC6VLB5</accession>
<dbReference type="Proteomes" id="UP001589559">
    <property type="component" value="Unassembled WGS sequence"/>
</dbReference>
<organism evidence="1 2">
    <name type="scientific">Haloarcula sebkhae</name>
    <dbReference type="NCBI Taxonomy" id="932660"/>
    <lineage>
        <taxon>Archaea</taxon>
        <taxon>Methanobacteriati</taxon>
        <taxon>Methanobacteriota</taxon>
        <taxon>Stenosarchaea group</taxon>
        <taxon>Halobacteria</taxon>
        <taxon>Halobacteriales</taxon>
        <taxon>Haloarculaceae</taxon>
        <taxon>Haloarcula</taxon>
    </lineage>
</organism>
<protein>
    <submittedName>
        <fullName evidence="1">Uncharacterized protein</fullName>
    </submittedName>
</protein>
<proteinExistence type="predicted"/>
<keyword evidence="2" id="KW-1185">Reference proteome</keyword>
<name>A0ACC6VLB5_9EURY</name>
<evidence type="ECO:0000313" key="1">
    <source>
        <dbReference type="EMBL" id="MFB9811947.1"/>
    </source>
</evidence>